<proteinExistence type="predicted"/>
<comment type="caution">
    <text evidence="1">The sequence shown here is derived from an EMBL/GenBank/DDBJ whole genome shotgun (WGS) entry which is preliminary data.</text>
</comment>
<protein>
    <submittedName>
        <fullName evidence="1">Uncharacterized protein</fullName>
    </submittedName>
</protein>
<name>A0A8X6G8A6_TRICU</name>
<evidence type="ECO:0000313" key="1">
    <source>
        <dbReference type="EMBL" id="GFQ98606.1"/>
    </source>
</evidence>
<keyword evidence="2" id="KW-1185">Reference proteome</keyword>
<accession>A0A8X6G8A6</accession>
<gene>
    <name evidence="1" type="primary">NCL1_20329</name>
    <name evidence="1" type="ORF">TNCT_196591</name>
</gene>
<dbReference type="Proteomes" id="UP000887116">
    <property type="component" value="Unassembled WGS sequence"/>
</dbReference>
<evidence type="ECO:0000313" key="2">
    <source>
        <dbReference type="Proteomes" id="UP000887116"/>
    </source>
</evidence>
<reference evidence="1" key="1">
    <citation type="submission" date="2020-07" db="EMBL/GenBank/DDBJ databases">
        <title>Multicomponent nature underlies the extraordinary mechanical properties of spider dragline silk.</title>
        <authorList>
            <person name="Kono N."/>
            <person name="Nakamura H."/>
            <person name="Mori M."/>
            <person name="Yoshida Y."/>
            <person name="Ohtoshi R."/>
            <person name="Malay A.D."/>
            <person name="Moran D.A.P."/>
            <person name="Tomita M."/>
            <person name="Numata K."/>
            <person name="Arakawa K."/>
        </authorList>
    </citation>
    <scope>NUCLEOTIDE SEQUENCE</scope>
</reference>
<dbReference type="OrthoDB" id="10326429at2759"/>
<sequence>MDDPDVKVTPLLTLEEINNSDEELEYIASMRYVIKFQIATNDIYEYFKRIQFFSELVCHRRQRQLLEVCLAYALTKVVKSHVIVHNLEPFRQWDVINIDVDGFPEGQNPVIWRENIDSKVLEHIEKETSFLVTAFYNSDSLDFSHDFSEYNSYGIRLFRGIHLEELQVSDEGYWNSLHKSTWRRVYTHNLSLFSCMEKDIAAYVKEQTKVNKPMNVFKQIINREWGERFDKFEVLKAIASPYYFVLPHQNKREYARFESLQRWKEERRSNVYKSYGVNCSLFIGKMILT</sequence>
<dbReference type="EMBL" id="BMAO01024906">
    <property type="protein sequence ID" value="GFQ98606.1"/>
    <property type="molecule type" value="Genomic_DNA"/>
</dbReference>
<dbReference type="AlphaFoldDB" id="A0A8X6G8A6"/>
<organism evidence="1 2">
    <name type="scientific">Trichonephila clavata</name>
    <name type="common">Joro spider</name>
    <name type="synonym">Nephila clavata</name>
    <dbReference type="NCBI Taxonomy" id="2740835"/>
    <lineage>
        <taxon>Eukaryota</taxon>
        <taxon>Metazoa</taxon>
        <taxon>Ecdysozoa</taxon>
        <taxon>Arthropoda</taxon>
        <taxon>Chelicerata</taxon>
        <taxon>Arachnida</taxon>
        <taxon>Araneae</taxon>
        <taxon>Araneomorphae</taxon>
        <taxon>Entelegynae</taxon>
        <taxon>Araneoidea</taxon>
        <taxon>Nephilidae</taxon>
        <taxon>Trichonephila</taxon>
    </lineage>
</organism>